<evidence type="ECO:0000313" key="3">
    <source>
        <dbReference type="Proteomes" id="UP000006622"/>
    </source>
</evidence>
<dbReference type="RefSeq" id="WP_013898745.1">
    <property type="nucleotide sequence ID" value="NC_015676.1"/>
</dbReference>
<keyword evidence="1" id="KW-0472">Membrane</keyword>
<dbReference type="HOGENOM" id="CLU_029417_0_0_2"/>
<dbReference type="KEGG" id="mzh:Mzhil_1469"/>
<dbReference type="OrthoDB" id="148042at2157"/>
<dbReference type="GeneID" id="10823106"/>
<evidence type="ECO:0000313" key="2">
    <source>
        <dbReference type="EMBL" id="AEH61308.1"/>
    </source>
</evidence>
<accession>F7XNV1</accession>
<keyword evidence="3" id="KW-1185">Reference proteome</keyword>
<gene>
    <name evidence="2" type="ordered locus">Mzhil_1469</name>
</gene>
<evidence type="ECO:0008006" key="4">
    <source>
        <dbReference type="Google" id="ProtNLM"/>
    </source>
</evidence>
<evidence type="ECO:0000256" key="1">
    <source>
        <dbReference type="SAM" id="Phobius"/>
    </source>
</evidence>
<sequence length="464" mass="51382">MKHRLLQSENAVSSVVGVIIIIGLTITSIGIILLYSVPAIGGLENSAKIHKSEQSFSVLDSRMSKVALGESPSQLIAISLMGGTLNINGNEDSYNNSQIVVVTANSSGYENITQNGYYWKGWEKYGLDNFSSSMGSIECLYQDHTVAYEGGGVWSKYPNGRSVMISPPEFHYNGQTLTLPIMKVNGYSSVSGSSDISISVTSSDTPKQLFPDRANNRTNPLEADKIIIFIKSEFYDAWADYANSQTYTRATTDIPNKTAIVELDVIPPMGKNVLAYPFKVGAIDDTQDYPMHNFSFELHAKGSQGLNSLNNYEVFASSGSRTLTFKLHEKSNEIKITSILYQDTSVDGDNEEEWEGKDGFPVIDKQSDEMALIDLLDDSFDMEYTKESAFTWNQTNSIQSLYNVTQHYMKLITEDGAVQFKMKTSGNSDPIDYGSSSIELNYDSRPESLIYLHVTENEVSAEIV</sequence>
<keyword evidence="1" id="KW-1133">Transmembrane helix</keyword>
<feature type="transmembrane region" description="Helical" evidence="1">
    <location>
        <begin position="12"/>
        <end position="35"/>
    </location>
</feature>
<dbReference type="Proteomes" id="UP000006622">
    <property type="component" value="Chromosome"/>
</dbReference>
<proteinExistence type="predicted"/>
<dbReference type="InterPro" id="IPR055713">
    <property type="entry name" value="DUF7289"/>
</dbReference>
<organism evidence="2 3">
    <name type="scientific">Methanosalsum zhilinae (strain DSM 4017 / NBRC 107636 / OCM 62 / WeN5)</name>
    <name type="common">Methanohalophilus zhilinae</name>
    <dbReference type="NCBI Taxonomy" id="679901"/>
    <lineage>
        <taxon>Archaea</taxon>
        <taxon>Methanobacteriati</taxon>
        <taxon>Methanobacteriota</taxon>
        <taxon>Stenosarchaea group</taxon>
        <taxon>Methanomicrobia</taxon>
        <taxon>Methanosarcinales</taxon>
        <taxon>Methanosarcinaceae</taxon>
        <taxon>Methanosalsum</taxon>
    </lineage>
</organism>
<dbReference type="AlphaFoldDB" id="F7XNV1"/>
<dbReference type="STRING" id="679901.Mzhil_1469"/>
<keyword evidence="1" id="KW-0812">Transmembrane</keyword>
<dbReference type="Pfam" id="PF23960">
    <property type="entry name" value="DUF7289"/>
    <property type="match status" value="1"/>
</dbReference>
<protein>
    <recommendedName>
        <fullName evidence="4">Archaeal Type IV pilin N-terminal domain-containing protein</fullName>
    </recommendedName>
</protein>
<name>F7XNV1_METZD</name>
<dbReference type="EMBL" id="CP002101">
    <property type="protein sequence ID" value="AEH61308.1"/>
    <property type="molecule type" value="Genomic_DNA"/>
</dbReference>
<reference evidence="2" key="1">
    <citation type="submission" date="2010-07" db="EMBL/GenBank/DDBJ databases">
        <title>The complete genome of Methanosalsum zhilinae DSM 4017.</title>
        <authorList>
            <consortium name="US DOE Joint Genome Institute (JGI-PGF)"/>
            <person name="Lucas S."/>
            <person name="Copeland A."/>
            <person name="Lapidus A."/>
            <person name="Glavina del Rio T."/>
            <person name="Dalin E."/>
            <person name="Tice H."/>
            <person name="Bruce D."/>
            <person name="Goodwin L."/>
            <person name="Pitluck S."/>
            <person name="Kyrpides N."/>
            <person name="Mavromatis K."/>
            <person name="Ovchinnikova G."/>
            <person name="Daligault H."/>
            <person name="Detter J.C."/>
            <person name="Han C."/>
            <person name="Tapia R."/>
            <person name="Larimer F."/>
            <person name="Land M."/>
            <person name="Hauser L."/>
            <person name="Markowitz V."/>
            <person name="Cheng J.-F."/>
            <person name="Hugenholtz P."/>
            <person name="Woyke T."/>
            <person name="Wu D."/>
            <person name="Spring S."/>
            <person name="Schueler E."/>
            <person name="Brambilla E."/>
            <person name="Klenk H.-P."/>
            <person name="Eisen J.A."/>
        </authorList>
    </citation>
    <scope>NUCLEOTIDE SEQUENCE</scope>
    <source>
        <strain evidence="2">DSM 4017</strain>
    </source>
</reference>